<name>A0A2V1AM21_9ASCO</name>
<dbReference type="GO" id="GO:1902657">
    <property type="term" value="P:protein localization to prospore membrane"/>
    <property type="evidence" value="ECO:0007669"/>
    <property type="project" value="InterPro"/>
</dbReference>
<comment type="caution">
    <text evidence="5">The sequence shown here is derived from an EMBL/GenBank/DDBJ whole genome shotgun (WGS) entry which is preliminary data.</text>
</comment>
<reference evidence="5 6" key="1">
    <citation type="submission" date="2017-12" db="EMBL/GenBank/DDBJ databases">
        <title>Genome Sequence of a Multidrug-Resistant Candida haemulonii Isolate from a Patient with Chronic Leg Ulcers in Israel.</title>
        <authorList>
            <person name="Chow N.A."/>
            <person name="Gade L."/>
            <person name="Batra D."/>
            <person name="Rowe L.A."/>
            <person name="Ben-Ami R."/>
            <person name="Loparev V.N."/>
            <person name="Litvintseva A.P."/>
        </authorList>
    </citation>
    <scope>NUCLEOTIDE SEQUENCE [LARGE SCALE GENOMIC DNA]</scope>
    <source>
        <strain evidence="5 6">B11899</strain>
    </source>
</reference>
<dbReference type="Proteomes" id="UP000244309">
    <property type="component" value="Unassembled WGS sequence"/>
</dbReference>
<dbReference type="VEuPathDB" id="FungiDB:CXQ85_001050"/>
<feature type="domain" description="PH" evidence="3">
    <location>
        <begin position="884"/>
        <end position="1052"/>
    </location>
</feature>
<dbReference type="GO" id="GO:0005628">
    <property type="term" value="C:prospore membrane"/>
    <property type="evidence" value="ECO:0007669"/>
    <property type="project" value="TreeGrafter"/>
</dbReference>
<keyword evidence="2" id="KW-0472">Membrane</keyword>
<dbReference type="SUPFAM" id="SSF50729">
    <property type="entry name" value="PH domain-like"/>
    <property type="match status" value="1"/>
</dbReference>
<dbReference type="AlphaFoldDB" id="A0A2V1AM21"/>
<feature type="region of interest" description="Disordered" evidence="1">
    <location>
        <begin position="275"/>
        <end position="296"/>
    </location>
</feature>
<dbReference type="InterPro" id="IPR001849">
    <property type="entry name" value="PH_domain"/>
</dbReference>
<feature type="region of interest" description="Disordered" evidence="1">
    <location>
        <begin position="196"/>
        <end position="226"/>
    </location>
</feature>
<dbReference type="OrthoDB" id="5579281at2759"/>
<dbReference type="InterPro" id="IPR040345">
    <property type="entry name" value="Mug56/Spo71"/>
</dbReference>
<dbReference type="Pfam" id="PF15407">
    <property type="entry name" value="Spo7_2_N"/>
    <property type="match status" value="1"/>
</dbReference>
<evidence type="ECO:0000313" key="6">
    <source>
        <dbReference type="Proteomes" id="UP000244309"/>
    </source>
</evidence>
<dbReference type="Pfam" id="PF23207">
    <property type="entry name" value="PH_SPO71"/>
    <property type="match status" value="1"/>
</dbReference>
<sequence length="1055" mass="121834">MSHDDSTEASTKVSLTTFTIPKDSFTAFRLSYAPAHEVGEFAKVLYLGSIPAAWYGGKQYGLLSGSVKRAKKKMKRKLKSSYKVIDQSLRSTSEYPAWNSDYEDAKSTDRAWSDVDEISIDNQRHASEAIINGGLLVPPSFRYDNERENPSDEEDHGALRRESSHYTEEHGTTFNFDQHNEITFNQAIHGLETDEDSVITGDSDNPRFFRPNSPSPATEERDAENDDHLEEATIHTCTSAIDSNEEEMMSPILAPQATNLPESEPEEPLQVTFDSTAKPSKGSKMAFASPTPECGQDHQELANEYIKAKKNHLRKIKKLKKIGGFASNTGSKAKMKGSRVKSRVARRILSKFKPGEIVRVDRMLVQISRCDEYLSGSHFNEESIEKLKITDRWKEYNVVLRKSDEMSALLVVQFYDPKKGSTFDEKPEYKVRLGPEVKIGFYSNIDKTISISSEKEWGTRVVIMNARYEGVAHKWLFLVNEILEGTEECVFNITLPGLGQGIGIPFDTSMMKQLKQTSNDLEISRMEYGYHVSQCILQAYLRDKIYAKLNHATRFNEEVKNWLAENPDPWFCFKFYDRVEWIPQNSMVFYVMHKLMQKDYELQLRQISRPSLYIEDREGNRWTKPYPVEGFLGRATSTSGKEITKLRVFYKVSYFFTVENMLFFTKMFEGRPPSRTNTTRKSCEDEDEEDSMPPERFIKDPFEVDKHGHIPWINSPDFEERDKHIVEELERRIAQIIKAEGMVDLMQVKSVEPYPHKKLFTKQIYFHSLFWHANTSINTEEEVLDCALQIELHNGTKLRLMASSQAIRDEWIHKLRDLVAYHTMADRTRVVKATQTRKDNMEKLGINEYVDSNIVNEHYGFETPFAKPNEHIFDMSGLAMPSCVLMSGYLYQKHKKHANFGALYVVLCPGYLILFSLARRSKTTGMLKRRPCYEHYFTIPVSECFVYSGNQTVFDLVDFDNGSQERVSGRNQLPRIYPDGWKSCEEESQLCFTLWFGQKRKLRHQLEVASNPSMISMVRLLGMTGRSMVFMARSRVMREAWVTKLLQEINRFSSH</sequence>
<dbReference type="Pfam" id="PF15404">
    <property type="entry name" value="PH_4"/>
    <property type="match status" value="1"/>
</dbReference>
<evidence type="ECO:0000256" key="2">
    <source>
        <dbReference type="SAM" id="Phobius"/>
    </source>
</evidence>
<organism evidence="5 6">
    <name type="scientific">Candidozyma haemuli</name>
    <dbReference type="NCBI Taxonomy" id="45357"/>
    <lineage>
        <taxon>Eukaryota</taxon>
        <taxon>Fungi</taxon>
        <taxon>Dikarya</taxon>
        <taxon>Ascomycota</taxon>
        <taxon>Saccharomycotina</taxon>
        <taxon>Pichiomycetes</taxon>
        <taxon>Metschnikowiaceae</taxon>
        <taxon>Candidozyma</taxon>
    </lineage>
</organism>
<keyword evidence="2" id="KW-1133">Transmembrane helix</keyword>
<dbReference type="SMART" id="SM00233">
    <property type="entry name" value="PH"/>
    <property type="match status" value="2"/>
</dbReference>
<proteinExistence type="predicted"/>
<keyword evidence="6" id="KW-1185">Reference proteome</keyword>
<protein>
    <recommendedName>
        <fullName evidence="7">PH domain-containing protein</fullName>
    </recommendedName>
</protein>
<dbReference type="InterPro" id="IPR029217">
    <property type="entry name" value="Spo7_2_N"/>
</dbReference>
<dbReference type="SMART" id="SM01316">
    <property type="entry name" value="Spo7_2_N"/>
    <property type="match status" value="1"/>
</dbReference>
<dbReference type="PANTHER" id="PTHR28076:SF1">
    <property type="entry name" value="PROSPORE MEMBRANE ADAPTER PROTEIN SPO71"/>
    <property type="match status" value="1"/>
</dbReference>
<feature type="region of interest" description="Disordered" evidence="1">
    <location>
        <begin position="673"/>
        <end position="696"/>
    </location>
</feature>
<dbReference type="InterPro" id="IPR039486">
    <property type="entry name" value="Mug56/Spo71_PH"/>
</dbReference>
<dbReference type="InterPro" id="IPR057379">
    <property type="entry name" value="PH_SPO71"/>
</dbReference>
<evidence type="ECO:0000313" key="5">
    <source>
        <dbReference type="EMBL" id="PVH18762.1"/>
    </source>
</evidence>
<keyword evidence="2" id="KW-0812">Transmembrane</keyword>
<feature type="compositionally biased region" description="Basic and acidic residues" evidence="1">
    <location>
        <begin position="143"/>
        <end position="167"/>
    </location>
</feature>
<dbReference type="RefSeq" id="XP_025339702.1">
    <property type="nucleotide sequence ID" value="XM_025484771.1"/>
</dbReference>
<dbReference type="GeneID" id="37006381"/>
<evidence type="ECO:0000259" key="4">
    <source>
        <dbReference type="SMART" id="SM01316"/>
    </source>
</evidence>
<feature type="domain" description="PH" evidence="3">
    <location>
        <begin position="626"/>
        <end position="822"/>
    </location>
</feature>
<evidence type="ECO:0000256" key="1">
    <source>
        <dbReference type="SAM" id="MobiDB-lite"/>
    </source>
</evidence>
<dbReference type="STRING" id="45357.A0A2V1AM21"/>
<feature type="transmembrane region" description="Helical" evidence="2">
    <location>
        <begin position="900"/>
        <end position="918"/>
    </location>
</feature>
<evidence type="ECO:0008006" key="7">
    <source>
        <dbReference type="Google" id="ProtNLM"/>
    </source>
</evidence>
<dbReference type="PANTHER" id="PTHR28076">
    <property type="entry name" value="SPORULATION-SPECIFIC PROTEIN 71"/>
    <property type="match status" value="1"/>
</dbReference>
<feature type="region of interest" description="Disordered" evidence="1">
    <location>
        <begin position="139"/>
        <end position="167"/>
    </location>
</feature>
<dbReference type="EMBL" id="PKFO01000001">
    <property type="protein sequence ID" value="PVH18762.1"/>
    <property type="molecule type" value="Genomic_DNA"/>
</dbReference>
<accession>A0A2V1AM21</accession>
<evidence type="ECO:0000259" key="3">
    <source>
        <dbReference type="SMART" id="SM00233"/>
    </source>
</evidence>
<gene>
    <name evidence="5" type="ORF">CXQ85_001050</name>
</gene>
<feature type="domain" description="Sporulation-specific protein 71 N-terminal" evidence="4">
    <location>
        <begin position="16"/>
        <end position="82"/>
    </location>
</feature>